<evidence type="ECO:0000313" key="8">
    <source>
        <dbReference type="Ensembl" id="ENSENLP00000013600.1"/>
    </source>
</evidence>
<evidence type="ECO:0000256" key="4">
    <source>
        <dbReference type="ARBA" id="ARBA00023157"/>
    </source>
</evidence>
<sequence length="230" mass="25409">MFCLQECKTQNLAREYCKIFSAEARVIENFGPCLEVVPVYLMYRPANTVPYGTVEADLTGAYEKYSILDDAGRINTRTGSAVEQKCCALQHWIFQWTNGNLLFTRLEGVDTRITNVGISVKSTGHQGLSVEGNPKVFEQFVAQHQCNYFCGLLGLRSLKVMDSLSTPAKPKCSRSPLLQRKMAAGSSSPQTGRKAAGSPRLPRKAEQEGRKTPTKQKAADVPKVVKMSLN</sequence>
<dbReference type="SUPFAM" id="SSF56112">
    <property type="entry name" value="Protein kinase-like (PK-like)"/>
    <property type="match status" value="1"/>
</dbReference>
<evidence type="ECO:0000256" key="6">
    <source>
        <dbReference type="SAM" id="MobiDB-lite"/>
    </source>
</evidence>
<keyword evidence="3" id="KW-0418">Kinase</keyword>
<dbReference type="PROSITE" id="PS51158">
    <property type="entry name" value="ALPHA_KINASE"/>
    <property type="match status" value="1"/>
</dbReference>
<dbReference type="InParanoid" id="A0A665U2L1"/>
<evidence type="ECO:0000256" key="2">
    <source>
        <dbReference type="ARBA" id="ARBA00022679"/>
    </source>
</evidence>
<feature type="region of interest" description="Disordered" evidence="6">
    <location>
        <begin position="166"/>
        <end position="230"/>
    </location>
</feature>
<dbReference type="SMART" id="SM00811">
    <property type="entry name" value="Alpha_kinase"/>
    <property type="match status" value="1"/>
</dbReference>
<dbReference type="GO" id="GO:0005634">
    <property type="term" value="C:nucleus"/>
    <property type="evidence" value="ECO:0007669"/>
    <property type="project" value="TreeGrafter"/>
</dbReference>
<dbReference type="GO" id="GO:0004674">
    <property type="term" value="F:protein serine/threonine kinase activity"/>
    <property type="evidence" value="ECO:0007669"/>
    <property type="project" value="UniProtKB-KW"/>
</dbReference>
<dbReference type="GO" id="GO:0055013">
    <property type="term" value="P:cardiac muscle cell development"/>
    <property type="evidence" value="ECO:0007669"/>
    <property type="project" value="TreeGrafter"/>
</dbReference>
<evidence type="ECO:0000256" key="3">
    <source>
        <dbReference type="ARBA" id="ARBA00022777"/>
    </source>
</evidence>
<evidence type="ECO:0000313" key="9">
    <source>
        <dbReference type="Proteomes" id="UP000472264"/>
    </source>
</evidence>
<dbReference type="PANTHER" id="PTHR47091">
    <property type="entry name" value="ALPHA-PROTEIN KINASE 2-RELATED"/>
    <property type="match status" value="1"/>
</dbReference>
<evidence type="ECO:0000256" key="1">
    <source>
        <dbReference type="ARBA" id="ARBA00022527"/>
    </source>
</evidence>
<keyword evidence="1" id="KW-0723">Serine/threonine-protein kinase</keyword>
<reference evidence="8" key="1">
    <citation type="submission" date="2021-04" db="EMBL/GenBank/DDBJ databases">
        <authorList>
            <consortium name="Wellcome Sanger Institute Data Sharing"/>
        </authorList>
    </citation>
    <scope>NUCLEOTIDE SEQUENCE [LARGE SCALE GENOMIC DNA]</scope>
</reference>
<keyword evidence="5" id="KW-0393">Immunoglobulin domain</keyword>
<feature type="domain" description="Alpha-type protein kinase" evidence="7">
    <location>
        <begin position="1"/>
        <end position="158"/>
    </location>
</feature>
<dbReference type="Pfam" id="PF02816">
    <property type="entry name" value="Alpha_kinase"/>
    <property type="match status" value="1"/>
</dbReference>
<dbReference type="GO" id="GO:0005524">
    <property type="term" value="F:ATP binding"/>
    <property type="evidence" value="ECO:0007669"/>
    <property type="project" value="InterPro"/>
</dbReference>
<dbReference type="Ensembl" id="ENSENLT00000014144.1">
    <property type="protein sequence ID" value="ENSENLP00000013600.1"/>
    <property type="gene ID" value="ENSENLG00000006430.1"/>
</dbReference>
<organism evidence="8 9">
    <name type="scientific">Echeneis naucrates</name>
    <name type="common">Live sharksucker</name>
    <dbReference type="NCBI Taxonomy" id="173247"/>
    <lineage>
        <taxon>Eukaryota</taxon>
        <taxon>Metazoa</taxon>
        <taxon>Chordata</taxon>
        <taxon>Craniata</taxon>
        <taxon>Vertebrata</taxon>
        <taxon>Euteleostomi</taxon>
        <taxon>Actinopterygii</taxon>
        <taxon>Neopterygii</taxon>
        <taxon>Teleostei</taxon>
        <taxon>Neoteleostei</taxon>
        <taxon>Acanthomorphata</taxon>
        <taxon>Carangaria</taxon>
        <taxon>Carangiformes</taxon>
        <taxon>Echeneidae</taxon>
        <taxon>Echeneis</taxon>
    </lineage>
</organism>
<accession>A0A665U2L1</accession>
<proteinExistence type="predicted"/>
<keyword evidence="2" id="KW-0808">Transferase</keyword>
<dbReference type="OMA" id="MFCLQEC"/>
<dbReference type="Gene3D" id="3.20.200.10">
    <property type="entry name" value="MHCK/EF2 kinase"/>
    <property type="match status" value="1"/>
</dbReference>
<dbReference type="AlphaFoldDB" id="A0A665U2L1"/>
<evidence type="ECO:0000256" key="5">
    <source>
        <dbReference type="ARBA" id="ARBA00023319"/>
    </source>
</evidence>
<dbReference type="InterPro" id="IPR004166">
    <property type="entry name" value="a-kinase_dom"/>
</dbReference>
<dbReference type="Proteomes" id="UP000472264">
    <property type="component" value="Chromosome 3"/>
</dbReference>
<dbReference type="InterPro" id="IPR011009">
    <property type="entry name" value="Kinase-like_dom_sf"/>
</dbReference>
<name>A0A665U2L1_ECHNA</name>
<reference evidence="8" key="2">
    <citation type="submission" date="2025-08" db="UniProtKB">
        <authorList>
            <consortium name="Ensembl"/>
        </authorList>
    </citation>
    <scope>IDENTIFICATION</scope>
</reference>
<dbReference type="PANTHER" id="PTHR47091:SF1">
    <property type="entry name" value="ALPHA-PROTEIN KINASE 3"/>
    <property type="match status" value="1"/>
</dbReference>
<protein>
    <recommendedName>
        <fullName evidence="7">Alpha-type protein kinase domain-containing protein</fullName>
    </recommendedName>
</protein>
<reference evidence="8" key="3">
    <citation type="submission" date="2025-09" db="UniProtKB">
        <authorList>
            <consortium name="Ensembl"/>
        </authorList>
    </citation>
    <scope>IDENTIFICATION</scope>
</reference>
<keyword evidence="4" id="KW-1015">Disulfide bond</keyword>
<evidence type="ECO:0000259" key="7">
    <source>
        <dbReference type="PROSITE" id="PS51158"/>
    </source>
</evidence>
<keyword evidence="9" id="KW-1185">Reference proteome</keyword>